<dbReference type="Proteomes" id="UP000285882">
    <property type="component" value="Chromosome"/>
</dbReference>
<gene>
    <name evidence="1" type="ORF">C0674_01255</name>
</gene>
<name>A0ABX5Q3Z7_9BACL</name>
<dbReference type="EMBL" id="CP025688">
    <property type="protein sequence ID" value="QAA21368.1"/>
    <property type="molecule type" value="Genomic_DNA"/>
</dbReference>
<organism evidence="1 2">
    <name type="scientific">Sporolactobacillus terrae</name>
    <dbReference type="NCBI Taxonomy" id="269673"/>
    <lineage>
        <taxon>Bacteria</taxon>
        <taxon>Bacillati</taxon>
        <taxon>Bacillota</taxon>
        <taxon>Bacilli</taxon>
        <taxon>Bacillales</taxon>
        <taxon>Sporolactobacillaceae</taxon>
        <taxon>Sporolactobacillus</taxon>
    </lineage>
</organism>
<evidence type="ECO:0008006" key="3">
    <source>
        <dbReference type="Google" id="ProtNLM"/>
    </source>
</evidence>
<proteinExistence type="predicted"/>
<accession>A0ABX5Q3Z7</accession>
<sequence length="65" mass="7860">MSILANIRTTWFEHRDGRNGAEQFLNTYYHFYQNKEVDAKEFMRFTKAYFAMKNDAMFHGWLAAQ</sequence>
<protein>
    <recommendedName>
        <fullName evidence="3">YozE SAM-like domain-containing protein</fullName>
    </recommendedName>
</protein>
<reference evidence="1 2" key="1">
    <citation type="submission" date="2018-01" db="EMBL/GenBank/DDBJ databases">
        <title>Complete genome sequencing of Sporolactobacillus terrae DLG3.</title>
        <authorList>
            <person name="Nam Y.-D."/>
            <person name="Kang J."/>
            <person name="Chung W.-H."/>
        </authorList>
    </citation>
    <scope>NUCLEOTIDE SEQUENCE [LARGE SCALE GENOMIC DNA]</scope>
    <source>
        <strain evidence="1 2">DLG3</strain>
    </source>
</reference>
<keyword evidence="2" id="KW-1185">Reference proteome</keyword>
<evidence type="ECO:0000313" key="1">
    <source>
        <dbReference type="EMBL" id="QAA21368.1"/>
    </source>
</evidence>
<evidence type="ECO:0000313" key="2">
    <source>
        <dbReference type="Proteomes" id="UP000285882"/>
    </source>
</evidence>